<evidence type="ECO:0000256" key="2">
    <source>
        <dbReference type="ARBA" id="ARBA00022679"/>
    </source>
</evidence>
<dbReference type="Gene3D" id="1.10.510.10">
    <property type="entry name" value="Transferase(Phosphotransferase) domain 1"/>
    <property type="match status" value="3"/>
</dbReference>
<dbReference type="SMART" id="SM00220">
    <property type="entry name" value="S_TKc"/>
    <property type="match status" value="1"/>
</dbReference>
<feature type="non-terminal residue" evidence="9">
    <location>
        <position position="1"/>
    </location>
</feature>
<feature type="binding site" evidence="6">
    <location>
        <position position="292"/>
    </location>
    <ligand>
        <name>ATP</name>
        <dbReference type="ChEBI" id="CHEBI:30616"/>
    </ligand>
</feature>
<dbReference type="GO" id="GO:0004713">
    <property type="term" value="F:protein tyrosine kinase activity"/>
    <property type="evidence" value="ECO:0007669"/>
    <property type="project" value="TreeGrafter"/>
</dbReference>
<dbReference type="PROSITE" id="PS50011">
    <property type="entry name" value="PROTEIN_KINASE_DOM"/>
    <property type="match status" value="2"/>
</dbReference>
<dbReference type="GO" id="GO:0005524">
    <property type="term" value="F:ATP binding"/>
    <property type="evidence" value="ECO:0007669"/>
    <property type="project" value="UniProtKB-UniRule"/>
</dbReference>
<dbReference type="GO" id="GO:0046332">
    <property type="term" value="F:SMAD binding"/>
    <property type="evidence" value="ECO:0007669"/>
    <property type="project" value="TreeGrafter"/>
</dbReference>
<accession>A0AAD6A545</accession>
<name>A0AAD6A545_9TELE</name>
<dbReference type="PROSITE" id="PS00108">
    <property type="entry name" value="PROTEIN_KINASE_ST"/>
    <property type="match status" value="1"/>
</dbReference>
<keyword evidence="1 7" id="KW-0723">Serine/threonine-protein kinase</keyword>
<comment type="caution">
    <text evidence="9">The sequence shown here is derived from an EMBL/GenBank/DDBJ whole genome shotgun (WGS) entry which is preliminary data.</text>
</comment>
<dbReference type="GO" id="GO:0016605">
    <property type="term" value="C:PML body"/>
    <property type="evidence" value="ECO:0007669"/>
    <property type="project" value="TreeGrafter"/>
</dbReference>
<feature type="domain" description="Protein kinase" evidence="8">
    <location>
        <begin position="263"/>
        <end position="442"/>
    </location>
</feature>
<keyword evidence="2" id="KW-0808">Transferase</keyword>
<keyword evidence="3 6" id="KW-0547">Nucleotide-binding</keyword>
<evidence type="ECO:0000256" key="4">
    <source>
        <dbReference type="ARBA" id="ARBA00022777"/>
    </source>
</evidence>
<dbReference type="AlphaFoldDB" id="A0AAD6A545"/>
<dbReference type="GO" id="GO:0003713">
    <property type="term" value="F:transcription coactivator activity"/>
    <property type="evidence" value="ECO:0007669"/>
    <property type="project" value="TreeGrafter"/>
</dbReference>
<dbReference type="SUPFAM" id="SSF56112">
    <property type="entry name" value="Protein kinase-like (PK-like)"/>
    <property type="match status" value="2"/>
</dbReference>
<evidence type="ECO:0000313" key="10">
    <source>
        <dbReference type="Proteomes" id="UP001219934"/>
    </source>
</evidence>
<evidence type="ECO:0000256" key="1">
    <source>
        <dbReference type="ARBA" id="ARBA00022527"/>
    </source>
</evidence>
<evidence type="ECO:0000256" key="6">
    <source>
        <dbReference type="PROSITE-ProRule" id="PRU10141"/>
    </source>
</evidence>
<organism evidence="9 10">
    <name type="scientific">Pogonophryne albipinna</name>
    <dbReference type="NCBI Taxonomy" id="1090488"/>
    <lineage>
        <taxon>Eukaryota</taxon>
        <taxon>Metazoa</taxon>
        <taxon>Chordata</taxon>
        <taxon>Craniata</taxon>
        <taxon>Vertebrata</taxon>
        <taxon>Euteleostomi</taxon>
        <taxon>Actinopterygii</taxon>
        <taxon>Neopterygii</taxon>
        <taxon>Teleostei</taxon>
        <taxon>Neoteleostei</taxon>
        <taxon>Acanthomorphata</taxon>
        <taxon>Eupercaria</taxon>
        <taxon>Perciformes</taxon>
        <taxon>Notothenioidei</taxon>
        <taxon>Pogonophryne</taxon>
    </lineage>
</organism>
<dbReference type="EMBL" id="JAPTMU010000742">
    <property type="protein sequence ID" value="KAJ4918130.1"/>
    <property type="molecule type" value="Genomic_DNA"/>
</dbReference>
<protein>
    <recommendedName>
        <fullName evidence="8">Protein kinase domain-containing protein</fullName>
    </recommendedName>
</protein>
<feature type="domain" description="Protein kinase" evidence="8">
    <location>
        <begin position="1"/>
        <end position="177"/>
    </location>
</feature>
<dbReference type="Proteomes" id="UP001219934">
    <property type="component" value="Unassembled WGS sequence"/>
</dbReference>
<evidence type="ECO:0000259" key="8">
    <source>
        <dbReference type="PROSITE" id="PS50011"/>
    </source>
</evidence>
<dbReference type="InterPro" id="IPR017441">
    <property type="entry name" value="Protein_kinase_ATP_BS"/>
</dbReference>
<keyword evidence="4" id="KW-0418">Kinase</keyword>
<dbReference type="InterPro" id="IPR000719">
    <property type="entry name" value="Prot_kinase_dom"/>
</dbReference>
<sequence>ERLTELEEEGEILMTLKLANIMLVNHQNQPFRIKLIDFGVAIPTSEVEIGREMQMLPHRAPEVYLGLPISEAIDMRPLANAGKFTSNYFIRERKNSPEWRFKTLEEYKEGTDVEPDISECAVDQYSSLDEAIEDYAEEKGRFELKDRMVFVQLLKRLLDLDANSRITPEQALTHSFVTMDHLEEDLDCSPYVTDAVRWMTICRLDHSDASDVPVNNHETESSVERKTWKSPVMQTHGQMVSVKILLSHLVEKEDIISSKSADYRVLDFIGEGYFGKVAKCVNLKTSEIIAIKIHKDSEDQVEEVRMLEIIRKLDPEKNNLIRLIDNFFFGDVSCLAFEMLDQSLWDFMTNRQKANSLNEIRPITQQLLVAFKALKSIGVIHSDLKLANIMLVNHQNQPFRIKLIDFGVAIPTSEVEIGREMQMLPHRAPEVYLGLPISEAID</sequence>
<dbReference type="GO" id="GO:0007224">
    <property type="term" value="P:smoothened signaling pathway"/>
    <property type="evidence" value="ECO:0007669"/>
    <property type="project" value="TreeGrafter"/>
</dbReference>
<keyword evidence="10" id="KW-1185">Reference proteome</keyword>
<feature type="non-terminal residue" evidence="9">
    <location>
        <position position="442"/>
    </location>
</feature>
<dbReference type="InterPro" id="IPR050494">
    <property type="entry name" value="Ser_Thr_dual-spec_kinase"/>
</dbReference>
<dbReference type="GO" id="GO:0045944">
    <property type="term" value="P:positive regulation of transcription by RNA polymerase II"/>
    <property type="evidence" value="ECO:0007669"/>
    <property type="project" value="TreeGrafter"/>
</dbReference>
<evidence type="ECO:0000256" key="3">
    <source>
        <dbReference type="ARBA" id="ARBA00022741"/>
    </source>
</evidence>
<gene>
    <name evidence="9" type="ORF">JOQ06_000043</name>
</gene>
<keyword evidence="5 6" id="KW-0067">ATP-binding</keyword>
<evidence type="ECO:0000313" key="9">
    <source>
        <dbReference type="EMBL" id="KAJ4918130.1"/>
    </source>
</evidence>
<evidence type="ECO:0000256" key="5">
    <source>
        <dbReference type="ARBA" id="ARBA00022840"/>
    </source>
</evidence>
<dbReference type="PANTHER" id="PTHR24058">
    <property type="entry name" value="DUAL SPECIFICITY PROTEIN KINASE"/>
    <property type="match status" value="1"/>
</dbReference>
<reference evidence="9" key="1">
    <citation type="submission" date="2022-11" db="EMBL/GenBank/DDBJ databases">
        <title>Chromosome-level genome of Pogonophryne albipinna.</title>
        <authorList>
            <person name="Jo E."/>
        </authorList>
    </citation>
    <scope>NUCLEOTIDE SEQUENCE</scope>
    <source>
        <strain evidence="9">SGF0006</strain>
        <tissue evidence="9">Muscle</tissue>
    </source>
</reference>
<dbReference type="GO" id="GO:0003714">
    <property type="term" value="F:transcription corepressor activity"/>
    <property type="evidence" value="ECO:0007669"/>
    <property type="project" value="TreeGrafter"/>
</dbReference>
<dbReference type="GO" id="GO:0042771">
    <property type="term" value="P:intrinsic apoptotic signaling pathway in response to DNA damage by p53 class mediator"/>
    <property type="evidence" value="ECO:0007669"/>
    <property type="project" value="TreeGrafter"/>
</dbReference>
<dbReference type="Pfam" id="PF00069">
    <property type="entry name" value="Pkinase"/>
    <property type="match status" value="2"/>
</dbReference>
<dbReference type="GO" id="GO:0004674">
    <property type="term" value="F:protein serine/threonine kinase activity"/>
    <property type="evidence" value="ECO:0007669"/>
    <property type="project" value="UniProtKB-KW"/>
</dbReference>
<dbReference type="GO" id="GO:0005737">
    <property type="term" value="C:cytoplasm"/>
    <property type="evidence" value="ECO:0007669"/>
    <property type="project" value="TreeGrafter"/>
</dbReference>
<dbReference type="InterPro" id="IPR008271">
    <property type="entry name" value="Ser/Thr_kinase_AS"/>
</dbReference>
<comment type="similarity">
    <text evidence="7">Belongs to the protein kinase superfamily.</text>
</comment>
<proteinExistence type="inferred from homology"/>
<dbReference type="InterPro" id="IPR011009">
    <property type="entry name" value="Kinase-like_dom_sf"/>
</dbReference>
<dbReference type="PANTHER" id="PTHR24058:SF53">
    <property type="entry name" value="HOMEODOMAIN-INTERACTING PROTEIN KINASE 2"/>
    <property type="match status" value="1"/>
</dbReference>
<dbReference type="PROSITE" id="PS00107">
    <property type="entry name" value="PROTEIN_KINASE_ATP"/>
    <property type="match status" value="1"/>
</dbReference>
<evidence type="ECO:0000256" key="7">
    <source>
        <dbReference type="RuleBase" id="RU000304"/>
    </source>
</evidence>